<dbReference type="EMBL" id="JACAZI010000016">
    <property type="protein sequence ID" value="KAF7343413.1"/>
    <property type="molecule type" value="Genomic_DNA"/>
</dbReference>
<evidence type="ECO:0000313" key="2">
    <source>
        <dbReference type="Proteomes" id="UP000620124"/>
    </source>
</evidence>
<comment type="caution">
    <text evidence="1">The sequence shown here is derived from an EMBL/GenBank/DDBJ whole genome shotgun (WGS) entry which is preliminary data.</text>
</comment>
<keyword evidence="2" id="KW-1185">Reference proteome</keyword>
<sequence>MQHFHQKTLAQYKPGLQDVNDMLLRRFLRTCSSLLLVLTGWSADGRPSSHGLNRSSSPLMQIATEDFLLCQPFKAPPYVSNWWRQRNGGTINQAVFRQFLHFLGDQQESLTSMGQVAIEAIPLSTKFIFSGAGELVNDCDRVEVAHHLISQWICNIYVGIYPGNRHATARAAHLASTITNLVISDVSFAFIASFFSLSSYFDVEDPDFKSCRPVRCVLPLDPSASAREAAYRTKLSLAFQAAVGWYYFRDPQAAQEWGMRFFASIVFEAYHILVRNPCYQPVLPPTPKAVRSRRPLQAVTNLSRSVHVEPRRYRYSL</sequence>
<gene>
    <name evidence="1" type="ORF">MVEN_01773800</name>
</gene>
<dbReference type="AlphaFoldDB" id="A0A8H6XKQ0"/>
<protein>
    <submittedName>
        <fullName evidence="1">Ribonuclease 3</fullName>
    </submittedName>
</protein>
<evidence type="ECO:0000313" key="1">
    <source>
        <dbReference type="EMBL" id="KAF7343413.1"/>
    </source>
</evidence>
<proteinExistence type="predicted"/>
<accession>A0A8H6XKQ0</accession>
<organism evidence="1 2">
    <name type="scientific">Mycena venus</name>
    <dbReference type="NCBI Taxonomy" id="2733690"/>
    <lineage>
        <taxon>Eukaryota</taxon>
        <taxon>Fungi</taxon>
        <taxon>Dikarya</taxon>
        <taxon>Basidiomycota</taxon>
        <taxon>Agaricomycotina</taxon>
        <taxon>Agaricomycetes</taxon>
        <taxon>Agaricomycetidae</taxon>
        <taxon>Agaricales</taxon>
        <taxon>Marasmiineae</taxon>
        <taxon>Mycenaceae</taxon>
        <taxon>Mycena</taxon>
    </lineage>
</organism>
<name>A0A8H6XKQ0_9AGAR</name>
<dbReference type="Proteomes" id="UP000620124">
    <property type="component" value="Unassembled WGS sequence"/>
</dbReference>
<reference evidence="1" key="1">
    <citation type="submission" date="2020-05" db="EMBL/GenBank/DDBJ databases">
        <title>Mycena genomes resolve the evolution of fungal bioluminescence.</title>
        <authorList>
            <person name="Tsai I.J."/>
        </authorList>
    </citation>
    <scope>NUCLEOTIDE SEQUENCE</scope>
    <source>
        <strain evidence="1">CCC161011</strain>
    </source>
</reference>
<dbReference type="OrthoDB" id="2392202at2759"/>